<protein>
    <submittedName>
        <fullName evidence="3">DnaJ sub C member 12</fullName>
    </submittedName>
</protein>
<organism evidence="3 4">
    <name type="scientific">Dimargaris verticillata</name>
    <dbReference type="NCBI Taxonomy" id="2761393"/>
    <lineage>
        <taxon>Eukaryota</taxon>
        <taxon>Fungi</taxon>
        <taxon>Fungi incertae sedis</taxon>
        <taxon>Zoopagomycota</taxon>
        <taxon>Kickxellomycotina</taxon>
        <taxon>Dimargaritomycetes</taxon>
        <taxon>Dimargaritales</taxon>
        <taxon>Dimargaritaceae</taxon>
        <taxon>Dimargaris</taxon>
    </lineage>
</organism>
<dbReference type="GO" id="GO:0005737">
    <property type="term" value="C:cytoplasm"/>
    <property type="evidence" value="ECO:0007669"/>
    <property type="project" value="TreeGrafter"/>
</dbReference>
<dbReference type="Proteomes" id="UP001151582">
    <property type="component" value="Unassembled WGS sequence"/>
</dbReference>
<evidence type="ECO:0000256" key="1">
    <source>
        <dbReference type="ARBA" id="ARBA00023186"/>
    </source>
</evidence>
<sequence>MSFAHLLSNLADSSGAAFWSDLYTVLNCSPHSTPEQITAEYRAKLLTCHPDKFSGQAYDDSTFIQVRQAYVILSDPLERAKYDTWQQSGLALSYPRWRESSPAVFGATKHLALRMGLTEAVEQQLRVALAPVHRGLDQAERTLANGERSLEV</sequence>
<evidence type="ECO:0000259" key="2">
    <source>
        <dbReference type="PROSITE" id="PS50076"/>
    </source>
</evidence>
<reference evidence="3" key="1">
    <citation type="submission" date="2022-07" db="EMBL/GenBank/DDBJ databases">
        <title>Phylogenomic reconstructions and comparative analyses of Kickxellomycotina fungi.</title>
        <authorList>
            <person name="Reynolds N.K."/>
            <person name="Stajich J.E."/>
            <person name="Barry K."/>
            <person name="Grigoriev I.V."/>
            <person name="Crous P."/>
            <person name="Smith M.E."/>
        </authorList>
    </citation>
    <scope>NUCLEOTIDE SEQUENCE</scope>
    <source>
        <strain evidence="3">RSA 567</strain>
    </source>
</reference>
<dbReference type="PRINTS" id="PR00625">
    <property type="entry name" value="JDOMAIN"/>
</dbReference>
<keyword evidence="1" id="KW-0143">Chaperone</keyword>
<dbReference type="OrthoDB" id="436519at2759"/>
<dbReference type="Gene3D" id="1.10.287.110">
    <property type="entry name" value="DnaJ domain"/>
    <property type="match status" value="1"/>
</dbReference>
<dbReference type="Pfam" id="PF00226">
    <property type="entry name" value="DnaJ"/>
    <property type="match status" value="1"/>
</dbReference>
<dbReference type="PROSITE" id="PS50076">
    <property type="entry name" value="DNAJ_2"/>
    <property type="match status" value="1"/>
</dbReference>
<feature type="domain" description="J" evidence="2">
    <location>
        <begin position="21"/>
        <end position="86"/>
    </location>
</feature>
<dbReference type="InterPro" id="IPR036869">
    <property type="entry name" value="J_dom_sf"/>
</dbReference>
<dbReference type="InterPro" id="IPR001623">
    <property type="entry name" value="DnaJ_domain"/>
</dbReference>
<name>A0A9W8BCK3_9FUNG</name>
<dbReference type="SUPFAM" id="SSF46565">
    <property type="entry name" value="Chaperone J-domain"/>
    <property type="match status" value="1"/>
</dbReference>
<proteinExistence type="predicted"/>
<dbReference type="CDD" id="cd06257">
    <property type="entry name" value="DnaJ"/>
    <property type="match status" value="1"/>
</dbReference>
<dbReference type="PANTHER" id="PTHR44500:SF1">
    <property type="entry name" value="DNAJ HOMOLOG SUBFAMILY C MEMBER 12"/>
    <property type="match status" value="1"/>
</dbReference>
<accession>A0A9W8BCK3</accession>
<evidence type="ECO:0000313" key="4">
    <source>
        <dbReference type="Proteomes" id="UP001151582"/>
    </source>
</evidence>
<dbReference type="AlphaFoldDB" id="A0A9W8BCK3"/>
<dbReference type="InterPro" id="IPR029827">
    <property type="entry name" value="JDP1-like"/>
</dbReference>
<evidence type="ECO:0000313" key="3">
    <source>
        <dbReference type="EMBL" id="KAJ1984724.1"/>
    </source>
</evidence>
<keyword evidence="4" id="KW-1185">Reference proteome</keyword>
<dbReference type="PANTHER" id="PTHR44500">
    <property type="entry name" value="DNAJ HOMOLOG SUBFAMILY C MEMBER 12"/>
    <property type="match status" value="1"/>
</dbReference>
<dbReference type="SMART" id="SM00271">
    <property type="entry name" value="DnaJ"/>
    <property type="match status" value="1"/>
</dbReference>
<gene>
    <name evidence="3" type="primary">DNAJC12</name>
    <name evidence="3" type="ORF">H4R34_000486</name>
</gene>
<comment type="caution">
    <text evidence="3">The sequence shown here is derived from an EMBL/GenBank/DDBJ whole genome shotgun (WGS) entry which is preliminary data.</text>
</comment>
<dbReference type="EMBL" id="JANBQB010000012">
    <property type="protein sequence ID" value="KAJ1984724.1"/>
    <property type="molecule type" value="Genomic_DNA"/>
</dbReference>